<dbReference type="SUPFAM" id="SSF51294">
    <property type="entry name" value="Hedgehog/intein (Hint) domain"/>
    <property type="match status" value="1"/>
</dbReference>
<proteinExistence type="predicted"/>
<evidence type="ECO:0008006" key="3">
    <source>
        <dbReference type="Google" id="ProtNLM"/>
    </source>
</evidence>
<dbReference type="InterPro" id="IPR036844">
    <property type="entry name" value="Hint_dom_sf"/>
</dbReference>
<protein>
    <recommendedName>
        <fullName evidence="3">Intein C-terminal splicing domain-containing protein</fullName>
    </recommendedName>
</protein>
<name>A0ABS1FYU2_9FLAO</name>
<comment type="caution">
    <text evidence="1">The sequence shown here is derived from an EMBL/GenBank/DDBJ whole genome shotgun (WGS) entry which is preliminary data.</text>
</comment>
<gene>
    <name evidence="1" type="ORF">JHL15_16555</name>
</gene>
<dbReference type="InterPro" id="IPR030934">
    <property type="entry name" value="Intein_C"/>
</dbReference>
<dbReference type="Proteomes" id="UP000628669">
    <property type="component" value="Unassembled WGS sequence"/>
</dbReference>
<accession>A0ABS1FYU2</accession>
<organism evidence="1 2">
    <name type="scientific">Chryseobacterium paridis</name>
    <dbReference type="NCBI Taxonomy" id="2800328"/>
    <lineage>
        <taxon>Bacteria</taxon>
        <taxon>Pseudomonadati</taxon>
        <taxon>Bacteroidota</taxon>
        <taxon>Flavobacteriia</taxon>
        <taxon>Flavobacteriales</taxon>
        <taxon>Weeksellaceae</taxon>
        <taxon>Chryseobacterium group</taxon>
        <taxon>Chryseobacterium</taxon>
    </lineage>
</organism>
<evidence type="ECO:0000313" key="2">
    <source>
        <dbReference type="Proteomes" id="UP000628669"/>
    </source>
</evidence>
<dbReference type="EMBL" id="JAENHK010000010">
    <property type="protein sequence ID" value="MBK1897378.1"/>
    <property type="molecule type" value="Genomic_DNA"/>
</dbReference>
<evidence type="ECO:0000313" key="1">
    <source>
        <dbReference type="EMBL" id="MBK1897378.1"/>
    </source>
</evidence>
<dbReference type="PROSITE" id="PS50818">
    <property type="entry name" value="INTEIN_C_TER"/>
    <property type="match status" value="1"/>
</dbReference>
<dbReference type="NCBIfam" id="TIGR01443">
    <property type="entry name" value="intein_Cterm"/>
    <property type="match status" value="1"/>
</dbReference>
<dbReference type="Gene3D" id="2.170.16.10">
    <property type="entry name" value="Hedgehog/Intein (Hint) domain"/>
    <property type="match status" value="1"/>
</dbReference>
<keyword evidence="2" id="KW-1185">Reference proteome</keyword>
<reference evidence="2" key="1">
    <citation type="submission" date="2021-01" db="EMBL/GenBank/DDBJ databases">
        <title>Genome public.</title>
        <authorList>
            <person name="Liu C."/>
            <person name="Sun Q."/>
        </authorList>
    </citation>
    <scope>NUCLEOTIDE SEQUENCE [LARGE SCALE GENOMIC DNA]</scope>
    <source>
        <strain evidence="2">YIM B02567</strain>
    </source>
</reference>
<sequence length="140" mass="15807">MESIKLFDEKVKVYNFEVEGNHNYYVSEKGVLVHNNCLEWLSKARSLNVIRNGGEVVSDRAVEALGKGAEYLQITPRLGNQLGNVAGENSGWSWHVAATKNGMVYDRLTGSAGMTMEKYIQLFEYHSDLMFEIVSKRTVK</sequence>